<gene>
    <name evidence="2" type="ORF">PUN28_002476</name>
</gene>
<comment type="caution">
    <text evidence="2">The sequence shown here is derived from an EMBL/GenBank/DDBJ whole genome shotgun (WGS) entry which is preliminary data.</text>
</comment>
<proteinExistence type="predicted"/>
<evidence type="ECO:0000313" key="3">
    <source>
        <dbReference type="Proteomes" id="UP001430953"/>
    </source>
</evidence>
<sequence>MHARRPRAYGCAREERTNARSCHRWRTRFLSSLSLHFACRVRARRPAGVGSELSRARARARSYDTTKLTNDYDDEDDGDDDDDDDDVGDDGDEGTVSKPPRRQKPTLRSGFNL</sequence>
<organism evidence="2 3">
    <name type="scientific">Cardiocondyla obscurior</name>
    <dbReference type="NCBI Taxonomy" id="286306"/>
    <lineage>
        <taxon>Eukaryota</taxon>
        <taxon>Metazoa</taxon>
        <taxon>Ecdysozoa</taxon>
        <taxon>Arthropoda</taxon>
        <taxon>Hexapoda</taxon>
        <taxon>Insecta</taxon>
        <taxon>Pterygota</taxon>
        <taxon>Neoptera</taxon>
        <taxon>Endopterygota</taxon>
        <taxon>Hymenoptera</taxon>
        <taxon>Apocrita</taxon>
        <taxon>Aculeata</taxon>
        <taxon>Formicoidea</taxon>
        <taxon>Formicidae</taxon>
        <taxon>Myrmicinae</taxon>
        <taxon>Cardiocondyla</taxon>
    </lineage>
</organism>
<dbReference type="AlphaFoldDB" id="A0AAW2GUF4"/>
<evidence type="ECO:0000313" key="2">
    <source>
        <dbReference type="EMBL" id="KAL0130895.1"/>
    </source>
</evidence>
<name>A0AAW2GUF4_9HYME</name>
<evidence type="ECO:0000256" key="1">
    <source>
        <dbReference type="SAM" id="MobiDB-lite"/>
    </source>
</evidence>
<feature type="compositionally biased region" description="Acidic residues" evidence="1">
    <location>
        <begin position="71"/>
        <end position="93"/>
    </location>
</feature>
<feature type="region of interest" description="Disordered" evidence="1">
    <location>
        <begin position="46"/>
        <end position="113"/>
    </location>
</feature>
<accession>A0AAW2GUF4</accession>
<reference evidence="2 3" key="1">
    <citation type="submission" date="2023-03" db="EMBL/GenBank/DDBJ databases">
        <title>High recombination rates correlate with genetic variation in Cardiocondyla obscurior ants.</title>
        <authorList>
            <person name="Errbii M."/>
        </authorList>
    </citation>
    <scope>NUCLEOTIDE SEQUENCE [LARGE SCALE GENOMIC DNA]</scope>
    <source>
        <strain evidence="2">Alpha-2009</strain>
        <tissue evidence="2">Whole body</tissue>
    </source>
</reference>
<dbReference type="EMBL" id="JADYXP020000002">
    <property type="protein sequence ID" value="KAL0130895.1"/>
    <property type="molecule type" value="Genomic_DNA"/>
</dbReference>
<protein>
    <submittedName>
        <fullName evidence="2">Uncharacterized protein</fullName>
    </submittedName>
</protein>
<keyword evidence="3" id="KW-1185">Reference proteome</keyword>
<dbReference type="Proteomes" id="UP001430953">
    <property type="component" value="Unassembled WGS sequence"/>
</dbReference>